<evidence type="ECO:0000256" key="1">
    <source>
        <dbReference type="ARBA" id="ARBA00023125"/>
    </source>
</evidence>
<feature type="domain" description="HTH cro/C1-type" evidence="2">
    <location>
        <begin position="7"/>
        <end position="61"/>
    </location>
</feature>
<keyword evidence="1" id="KW-0238">DNA-binding</keyword>
<comment type="caution">
    <text evidence="3">The sequence shown here is derived from an EMBL/GenBank/DDBJ whole genome shotgun (WGS) entry which is preliminary data.</text>
</comment>
<dbReference type="PROSITE" id="PS50943">
    <property type="entry name" value="HTH_CROC1"/>
    <property type="match status" value="1"/>
</dbReference>
<sequence length="96" mass="10815">MTIGDVIKLLLKKKNITQLQLAEKIGKSTTAISQIVKGQYSPTTETLEKISKVVDVPVPVMHFLTISENDIPEDKKQLYNLLAPSMNKFLNEIFEI</sequence>
<organism evidence="3 4">
    <name type="scientific">Chryseobacterium hagamense</name>
    <dbReference type="NCBI Taxonomy" id="395935"/>
    <lineage>
        <taxon>Bacteria</taxon>
        <taxon>Pseudomonadati</taxon>
        <taxon>Bacteroidota</taxon>
        <taxon>Flavobacteriia</taxon>
        <taxon>Flavobacteriales</taxon>
        <taxon>Weeksellaceae</taxon>
        <taxon>Chryseobacterium group</taxon>
        <taxon>Chryseobacterium</taxon>
    </lineage>
</organism>
<dbReference type="Gene3D" id="1.10.260.40">
    <property type="entry name" value="lambda repressor-like DNA-binding domains"/>
    <property type="match status" value="1"/>
</dbReference>
<dbReference type="PANTHER" id="PTHR46558:SF11">
    <property type="entry name" value="HTH-TYPE TRANSCRIPTIONAL REGULATOR XRE"/>
    <property type="match status" value="1"/>
</dbReference>
<accession>A0A511YQN5</accession>
<evidence type="ECO:0000313" key="4">
    <source>
        <dbReference type="Proteomes" id="UP000321863"/>
    </source>
</evidence>
<gene>
    <name evidence="3" type="ORF">CHA01nite_32410</name>
</gene>
<protein>
    <recommendedName>
        <fullName evidence="2">HTH cro/C1-type domain-containing protein</fullName>
    </recommendedName>
</protein>
<dbReference type="SMART" id="SM00530">
    <property type="entry name" value="HTH_XRE"/>
    <property type="match status" value="1"/>
</dbReference>
<keyword evidence="4" id="KW-1185">Reference proteome</keyword>
<proteinExistence type="predicted"/>
<dbReference type="GO" id="GO:0003677">
    <property type="term" value="F:DNA binding"/>
    <property type="evidence" value="ECO:0007669"/>
    <property type="project" value="UniProtKB-KW"/>
</dbReference>
<dbReference type="InterPro" id="IPR010982">
    <property type="entry name" value="Lambda_DNA-bd_dom_sf"/>
</dbReference>
<evidence type="ECO:0000259" key="2">
    <source>
        <dbReference type="PROSITE" id="PS50943"/>
    </source>
</evidence>
<dbReference type="SUPFAM" id="SSF47413">
    <property type="entry name" value="lambda repressor-like DNA-binding domains"/>
    <property type="match status" value="1"/>
</dbReference>
<dbReference type="Proteomes" id="UP000321863">
    <property type="component" value="Unassembled WGS sequence"/>
</dbReference>
<dbReference type="Pfam" id="PF01381">
    <property type="entry name" value="HTH_3"/>
    <property type="match status" value="1"/>
</dbReference>
<reference evidence="3 4" key="1">
    <citation type="submission" date="2019-07" db="EMBL/GenBank/DDBJ databases">
        <title>Whole genome shotgun sequence of Chryseobacterium hagamense NBRC 105253.</title>
        <authorList>
            <person name="Hosoyama A."/>
            <person name="Uohara A."/>
            <person name="Ohji S."/>
            <person name="Ichikawa N."/>
        </authorList>
    </citation>
    <scope>NUCLEOTIDE SEQUENCE [LARGE SCALE GENOMIC DNA]</scope>
    <source>
        <strain evidence="3 4">NBRC 105253</strain>
    </source>
</reference>
<name>A0A511YQN5_9FLAO</name>
<dbReference type="EMBL" id="BJYJ01000024">
    <property type="protein sequence ID" value="GEN77501.1"/>
    <property type="molecule type" value="Genomic_DNA"/>
</dbReference>
<dbReference type="AlphaFoldDB" id="A0A511YQN5"/>
<dbReference type="PANTHER" id="PTHR46558">
    <property type="entry name" value="TRACRIPTIONAL REGULATORY PROTEIN-RELATED-RELATED"/>
    <property type="match status" value="1"/>
</dbReference>
<evidence type="ECO:0000313" key="3">
    <source>
        <dbReference type="EMBL" id="GEN77501.1"/>
    </source>
</evidence>
<dbReference type="CDD" id="cd00093">
    <property type="entry name" value="HTH_XRE"/>
    <property type="match status" value="1"/>
</dbReference>
<dbReference type="RefSeq" id="WP_228458439.1">
    <property type="nucleotide sequence ID" value="NZ_BJYJ01000024.1"/>
</dbReference>
<dbReference type="InterPro" id="IPR001387">
    <property type="entry name" value="Cro/C1-type_HTH"/>
</dbReference>